<dbReference type="EMBL" id="KB097700">
    <property type="protein sequence ID" value="ESN91749.1"/>
    <property type="molecule type" value="Genomic_DNA"/>
</dbReference>
<dbReference type="AlphaFoldDB" id="T1EXB6"/>
<gene>
    <name evidence="2" type="primary">20201216</name>
    <name evidence="1" type="ORF">HELRODRAFT_165818</name>
</gene>
<dbReference type="HOGENOM" id="CLU_2123754_0_0_1"/>
<organism evidence="2 3">
    <name type="scientific">Helobdella robusta</name>
    <name type="common">Californian leech</name>
    <dbReference type="NCBI Taxonomy" id="6412"/>
    <lineage>
        <taxon>Eukaryota</taxon>
        <taxon>Metazoa</taxon>
        <taxon>Spiralia</taxon>
        <taxon>Lophotrochozoa</taxon>
        <taxon>Annelida</taxon>
        <taxon>Clitellata</taxon>
        <taxon>Hirudinea</taxon>
        <taxon>Rhynchobdellida</taxon>
        <taxon>Glossiphoniidae</taxon>
        <taxon>Helobdella</taxon>
    </lineage>
</organism>
<dbReference type="InParanoid" id="T1EXB6"/>
<dbReference type="CTD" id="20201216"/>
<accession>T1EXB6</accession>
<evidence type="ECO:0000313" key="1">
    <source>
        <dbReference type="EMBL" id="ESN91749.1"/>
    </source>
</evidence>
<dbReference type="EnsemblMetazoa" id="HelroT165818">
    <property type="protein sequence ID" value="HelroP165818"/>
    <property type="gene ID" value="HelroG165818"/>
</dbReference>
<reference evidence="3" key="1">
    <citation type="submission" date="2012-12" db="EMBL/GenBank/DDBJ databases">
        <authorList>
            <person name="Hellsten U."/>
            <person name="Grimwood J."/>
            <person name="Chapman J.A."/>
            <person name="Shapiro H."/>
            <person name="Aerts A."/>
            <person name="Otillar R.P."/>
            <person name="Terry A.Y."/>
            <person name="Boore J.L."/>
            <person name="Simakov O."/>
            <person name="Marletaz F."/>
            <person name="Cho S.-J."/>
            <person name="Edsinger-Gonzales E."/>
            <person name="Havlak P."/>
            <person name="Kuo D.-H."/>
            <person name="Larsson T."/>
            <person name="Lv J."/>
            <person name="Arendt D."/>
            <person name="Savage R."/>
            <person name="Osoegawa K."/>
            <person name="de Jong P."/>
            <person name="Lindberg D.R."/>
            <person name="Seaver E.C."/>
            <person name="Weisblat D.A."/>
            <person name="Putnam N.H."/>
            <person name="Grigoriev I.V."/>
            <person name="Rokhsar D.S."/>
        </authorList>
    </citation>
    <scope>NUCLEOTIDE SEQUENCE</scope>
</reference>
<dbReference type="RefSeq" id="XP_009030557.1">
    <property type="nucleotide sequence ID" value="XM_009032309.1"/>
</dbReference>
<dbReference type="EMBL" id="AMQM01002184">
    <property type="status" value="NOT_ANNOTATED_CDS"/>
    <property type="molecule type" value="Genomic_DNA"/>
</dbReference>
<dbReference type="GeneID" id="20201216"/>
<evidence type="ECO:0000313" key="2">
    <source>
        <dbReference type="EnsemblMetazoa" id="HelroP165818"/>
    </source>
</evidence>
<dbReference type="KEGG" id="hro:HELRODRAFT_165818"/>
<dbReference type="Proteomes" id="UP000015101">
    <property type="component" value="Unassembled WGS sequence"/>
</dbReference>
<reference evidence="1 3" key="2">
    <citation type="journal article" date="2013" name="Nature">
        <title>Insights into bilaterian evolution from three spiralian genomes.</title>
        <authorList>
            <person name="Simakov O."/>
            <person name="Marletaz F."/>
            <person name="Cho S.J."/>
            <person name="Edsinger-Gonzales E."/>
            <person name="Havlak P."/>
            <person name="Hellsten U."/>
            <person name="Kuo D.H."/>
            <person name="Larsson T."/>
            <person name="Lv J."/>
            <person name="Arendt D."/>
            <person name="Savage R."/>
            <person name="Osoegawa K."/>
            <person name="de Jong P."/>
            <person name="Grimwood J."/>
            <person name="Chapman J.A."/>
            <person name="Shapiro H."/>
            <person name="Aerts A."/>
            <person name="Otillar R.P."/>
            <person name="Terry A.Y."/>
            <person name="Boore J.L."/>
            <person name="Grigoriev I.V."/>
            <person name="Lindberg D.R."/>
            <person name="Seaver E.C."/>
            <person name="Weisblat D.A."/>
            <person name="Putnam N.H."/>
            <person name="Rokhsar D.S."/>
        </authorList>
    </citation>
    <scope>NUCLEOTIDE SEQUENCE</scope>
</reference>
<evidence type="ECO:0000313" key="3">
    <source>
        <dbReference type="Proteomes" id="UP000015101"/>
    </source>
</evidence>
<sequence length="114" mass="12580">MIPREYKCKSNVNLQIILSQTQQIDAELDGTNKMLAISNGSNASNMPGEVKRCNSVIFNVERTVGSFILEGLSMHGKLGNADHDVTGHERRNPQQTFLAAVKSELSCKNVYTLN</sequence>
<protein>
    <submittedName>
        <fullName evidence="1 2">Uncharacterized protein</fullName>
    </submittedName>
</protein>
<reference evidence="2" key="3">
    <citation type="submission" date="2015-06" db="UniProtKB">
        <authorList>
            <consortium name="EnsemblMetazoa"/>
        </authorList>
    </citation>
    <scope>IDENTIFICATION</scope>
</reference>
<proteinExistence type="predicted"/>
<keyword evidence="3" id="KW-1185">Reference proteome</keyword>
<name>T1EXB6_HELRO</name>